<comment type="caution">
    <text evidence="2">The sequence shown here is derived from an EMBL/GenBank/DDBJ whole genome shotgun (WGS) entry which is preliminary data.</text>
</comment>
<feature type="domain" description="DUF1989" evidence="1">
    <location>
        <begin position="4"/>
        <end position="169"/>
    </location>
</feature>
<protein>
    <recommendedName>
        <fullName evidence="1">DUF1989 domain-containing protein</fullName>
    </recommendedName>
</protein>
<dbReference type="InterPro" id="IPR018959">
    <property type="entry name" value="DUF1989"/>
</dbReference>
<dbReference type="OrthoDB" id="9772660at2"/>
<dbReference type="Proteomes" id="UP000236959">
    <property type="component" value="Unassembled WGS sequence"/>
</dbReference>
<reference evidence="2 3" key="1">
    <citation type="submission" date="2018-01" db="EMBL/GenBank/DDBJ databases">
        <title>Genomic Encyclopedia of Archaeal and Bacterial Type Strains, Phase II (KMG-II): from individual species to whole genera.</title>
        <authorList>
            <person name="Goeker M."/>
        </authorList>
    </citation>
    <scope>NUCLEOTIDE SEQUENCE [LARGE SCALE GENOMIC DNA]</scope>
    <source>
        <strain evidence="2 3">DSM 17023</strain>
    </source>
</reference>
<name>A0A2S3UPC3_9HYPH</name>
<evidence type="ECO:0000313" key="3">
    <source>
        <dbReference type="Proteomes" id="UP000236959"/>
    </source>
</evidence>
<keyword evidence="3" id="KW-1185">Reference proteome</keyword>
<organism evidence="2 3">
    <name type="scientific">Roseibium marinum</name>
    <dbReference type="NCBI Taxonomy" id="281252"/>
    <lineage>
        <taxon>Bacteria</taxon>
        <taxon>Pseudomonadati</taxon>
        <taxon>Pseudomonadota</taxon>
        <taxon>Alphaproteobacteria</taxon>
        <taxon>Hyphomicrobiales</taxon>
        <taxon>Stappiaceae</taxon>
        <taxon>Roseibium</taxon>
    </lineage>
</organism>
<dbReference type="RefSeq" id="WP_103224105.1">
    <property type="nucleotide sequence ID" value="NZ_PPCN01000009.1"/>
</dbReference>
<dbReference type="PANTHER" id="PTHR31527">
    <property type="entry name" value="RE64534P"/>
    <property type="match status" value="1"/>
</dbReference>
<sequence length="194" mass="21384">MRNRISPRSGTAFEIRKGQLLTVIDPEGEQVSDLVAFNAADRSERISSGRSIDYASRLFLTTDDILYSNRSNPMFTIVEDEVGRHDFTLTPCSSDTFRKIYGDTDPHHGCQGNLERALEPYGIGGDDIPVAFNVFMHVSVDGDTGEIAVLPPKSRPGEKTVFRAEMDLVVGMTACSAGQSNNFRFKPIEFAVSD</sequence>
<gene>
    <name evidence="2" type="ORF">CLV41_109206</name>
</gene>
<evidence type="ECO:0000313" key="2">
    <source>
        <dbReference type="EMBL" id="POF29430.1"/>
    </source>
</evidence>
<dbReference type="AlphaFoldDB" id="A0A2S3UPC3"/>
<accession>A0A2S3UPC3</accession>
<dbReference type="PANTHER" id="PTHR31527:SF0">
    <property type="entry name" value="RE64534P"/>
    <property type="match status" value="1"/>
</dbReference>
<dbReference type="Pfam" id="PF09347">
    <property type="entry name" value="DUF1989"/>
    <property type="match status" value="1"/>
</dbReference>
<proteinExistence type="predicted"/>
<evidence type="ECO:0000259" key="1">
    <source>
        <dbReference type="Pfam" id="PF09347"/>
    </source>
</evidence>
<dbReference type="EMBL" id="PPCN01000009">
    <property type="protein sequence ID" value="POF29430.1"/>
    <property type="molecule type" value="Genomic_DNA"/>
</dbReference>